<dbReference type="Gene3D" id="6.10.250.1080">
    <property type="match status" value="1"/>
</dbReference>
<accession>A0ABP0FTD9</accession>
<feature type="compositionally biased region" description="Basic and acidic residues" evidence="9">
    <location>
        <begin position="185"/>
        <end position="203"/>
    </location>
</feature>
<dbReference type="EMBL" id="CAWYQH010000090">
    <property type="protein sequence ID" value="CAK8681796.1"/>
    <property type="molecule type" value="Genomic_DNA"/>
</dbReference>
<keyword evidence="5" id="KW-0493">Microtubule</keyword>
<keyword evidence="10" id="KW-0472">Membrane</keyword>
<evidence type="ECO:0000256" key="8">
    <source>
        <dbReference type="SAM" id="Coils"/>
    </source>
</evidence>
<feature type="region of interest" description="Disordered" evidence="9">
    <location>
        <begin position="342"/>
        <end position="378"/>
    </location>
</feature>
<evidence type="ECO:0000259" key="11">
    <source>
        <dbReference type="Pfam" id="PF04880"/>
    </source>
</evidence>
<comment type="similarity">
    <text evidence="3">Belongs to the nudE family.</text>
</comment>
<feature type="region of interest" description="Disordered" evidence="9">
    <location>
        <begin position="185"/>
        <end position="226"/>
    </location>
</feature>
<comment type="subcellular location">
    <subcellularLocation>
        <location evidence="2">Cytoplasm</location>
        <location evidence="2">Cytoskeleton</location>
        <location evidence="2">Microtubule organizing center</location>
        <location evidence="2">Centrosome</location>
    </subcellularLocation>
    <subcellularLocation>
        <location evidence="1">Cytoplasm</location>
        <location evidence="1">Cytoskeleton</location>
        <location evidence="1">Spindle</location>
    </subcellularLocation>
</comment>
<keyword evidence="6 8" id="KW-0175">Coiled coil</keyword>
<evidence type="ECO:0000256" key="9">
    <source>
        <dbReference type="SAM" id="MobiDB-lite"/>
    </source>
</evidence>
<protein>
    <recommendedName>
        <fullName evidence="11">NUDE domain-containing protein</fullName>
    </recommendedName>
</protein>
<name>A0ABP0FTD9_CLALP</name>
<dbReference type="Pfam" id="PF04880">
    <property type="entry name" value="NUDE_C"/>
    <property type="match status" value="1"/>
</dbReference>
<evidence type="ECO:0000313" key="13">
    <source>
        <dbReference type="Proteomes" id="UP001642483"/>
    </source>
</evidence>
<feature type="coiled-coil region" evidence="8">
    <location>
        <begin position="28"/>
        <end position="182"/>
    </location>
</feature>
<dbReference type="Proteomes" id="UP001642483">
    <property type="component" value="Unassembled WGS sequence"/>
</dbReference>
<dbReference type="PANTHER" id="PTHR10921:SF1">
    <property type="entry name" value="NUCLEAR DISTRIBUTION PROTEIN NUDE HOMOLOG"/>
    <property type="match status" value="1"/>
</dbReference>
<evidence type="ECO:0000256" key="2">
    <source>
        <dbReference type="ARBA" id="ARBA00004300"/>
    </source>
</evidence>
<feature type="compositionally biased region" description="Polar residues" evidence="9">
    <location>
        <begin position="356"/>
        <end position="378"/>
    </location>
</feature>
<dbReference type="InterPro" id="IPR033494">
    <property type="entry name" value="NUDE"/>
</dbReference>
<keyword evidence="10" id="KW-1133">Transmembrane helix</keyword>
<evidence type="ECO:0000256" key="4">
    <source>
        <dbReference type="ARBA" id="ARBA00022490"/>
    </source>
</evidence>
<comment type="caution">
    <text evidence="12">The sequence shown here is derived from an EMBL/GenBank/DDBJ whole genome shotgun (WGS) entry which is preliminary data.</text>
</comment>
<dbReference type="InterPro" id="IPR006964">
    <property type="entry name" value="NUDE_dom"/>
</dbReference>
<dbReference type="PANTHER" id="PTHR10921">
    <property type="entry name" value="NUCLEAR DISTRIBUTION PROTEIN NUDE HOMOLOG 1"/>
    <property type="match status" value="1"/>
</dbReference>
<sequence>MATCAQPPTSFASQADEITFWKSEATRYREITEEVQQELQEFRECSEEFERELEMQLEQNEKQVKELKQQNTSLTFECETLKERYEKLQAEHFKQVTHLQKEVDKLTVANSELVKDVRELEQRNDDLERTNRVIIVSLDDFEQRLNQALERNAFLESELDEKDSLAITVQRLRDEARDLHHELSVRQHKPVERTKSQDGEGHSVEAMNAKNTDEVIMPPPKTPSTPNGKKTFANGIHPICTPTKLQLPETPKMKGNVPNGVDKTQLTPSARISALNIVGDLLRKVGVSHRIIVTLTLINIFSHTYLYIHFLSRKSKMCFHSSLFKALESKLASCRNFVHEQPGWHGKRSTGPPKATESSTPSKLEQANGRTQTMKIRV</sequence>
<feature type="region of interest" description="Disordered" evidence="9">
    <location>
        <begin position="243"/>
        <end position="264"/>
    </location>
</feature>
<evidence type="ECO:0000256" key="3">
    <source>
        <dbReference type="ARBA" id="ARBA00007429"/>
    </source>
</evidence>
<organism evidence="12 13">
    <name type="scientific">Clavelina lepadiformis</name>
    <name type="common">Light-bulb sea squirt</name>
    <name type="synonym">Ascidia lepadiformis</name>
    <dbReference type="NCBI Taxonomy" id="159417"/>
    <lineage>
        <taxon>Eukaryota</taxon>
        <taxon>Metazoa</taxon>
        <taxon>Chordata</taxon>
        <taxon>Tunicata</taxon>
        <taxon>Ascidiacea</taxon>
        <taxon>Aplousobranchia</taxon>
        <taxon>Clavelinidae</taxon>
        <taxon>Clavelina</taxon>
    </lineage>
</organism>
<reference evidence="12 13" key="1">
    <citation type="submission" date="2024-02" db="EMBL/GenBank/DDBJ databases">
        <authorList>
            <person name="Daric V."/>
            <person name="Darras S."/>
        </authorList>
    </citation>
    <scope>NUCLEOTIDE SEQUENCE [LARGE SCALE GENOMIC DNA]</scope>
</reference>
<evidence type="ECO:0000256" key="1">
    <source>
        <dbReference type="ARBA" id="ARBA00004186"/>
    </source>
</evidence>
<gene>
    <name evidence="12" type="ORF">CVLEPA_LOCUS12035</name>
</gene>
<feature type="transmembrane region" description="Helical" evidence="10">
    <location>
        <begin position="291"/>
        <end position="308"/>
    </location>
</feature>
<evidence type="ECO:0000256" key="7">
    <source>
        <dbReference type="ARBA" id="ARBA00023212"/>
    </source>
</evidence>
<feature type="domain" description="NUDE" evidence="11">
    <location>
        <begin position="137"/>
        <end position="286"/>
    </location>
</feature>
<evidence type="ECO:0000313" key="12">
    <source>
        <dbReference type="EMBL" id="CAK8681796.1"/>
    </source>
</evidence>
<keyword evidence="4" id="KW-0963">Cytoplasm</keyword>
<keyword evidence="13" id="KW-1185">Reference proteome</keyword>
<keyword evidence="10" id="KW-0812">Transmembrane</keyword>
<evidence type="ECO:0000256" key="10">
    <source>
        <dbReference type="SAM" id="Phobius"/>
    </source>
</evidence>
<proteinExistence type="inferred from homology"/>
<keyword evidence="7" id="KW-0206">Cytoskeleton</keyword>
<evidence type="ECO:0000256" key="6">
    <source>
        <dbReference type="ARBA" id="ARBA00023054"/>
    </source>
</evidence>
<evidence type="ECO:0000256" key="5">
    <source>
        <dbReference type="ARBA" id="ARBA00022701"/>
    </source>
</evidence>